<dbReference type="InterPro" id="IPR041988">
    <property type="entry name" value="Ribosomal_uL24_KOW"/>
</dbReference>
<feature type="compositionally biased region" description="Low complexity" evidence="4">
    <location>
        <begin position="410"/>
        <end position="421"/>
    </location>
</feature>
<accession>A0ABR1J1M2</accession>
<dbReference type="EMBL" id="JBANRG010000050">
    <property type="protein sequence ID" value="KAK7444537.1"/>
    <property type="molecule type" value="Genomic_DNA"/>
</dbReference>
<evidence type="ECO:0000313" key="6">
    <source>
        <dbReference type="Proteomes" id="UP001498398"/>
    </source>
</evidence>
<proteinExistence type="inferred from homology"/>
<feature type="compositionally biased region" description="Acidic residues" evidence="4">
    <location>
        <begin position="32"/>
        <end position="46"/>
    </location>
</feature>
<dbReference type="Gene3D" id="2.30.30.30">
    <property type="match status" value="1"/>
</dbReference>
<comment type="similarity">
    <text evidence="1">Belongs to the universal ribosomal protein uL24 family.</text>
</comment>
<comment type="caution">
    <text evidence="5">The sequence shown here is derived from an EMBL/GenBank/DDBJ whole genome shotgun (WGS) entry which is preliminary data.</text>
</comment>
<keyword evidence="6" id="KW-1185">Reference proteome</keyword>
<evidence type="ECO:0000256" key="1">
    <source>
        <dbReference type="ARBA" id="ARBA00010618"/>
    </source>
</evidence>
<name>A0ABR1J1M2_9AGAR</name>
<dbReference type="PANTHER" id="PTHR11125">
    <property type="entry name" value="SUPPRESSOR OF TY 5"/>
    <property type="match status" value="1"/>
</dbReference>
<organism evidence="5 6">
    <name type="scientific">Marasmiellus scandens</name>
    <dbReference type="NCBI Taxonomy" id="2682957"/>
    <lineage>
        <taxon>Eukaryota</taxon>
        <taxon>Fungi</taxon>
        <taxon>Dikarya</taxon>
        <taxon>Basidiomycota</taxon>
        <taxon>Agaricomycotina</taxon>
        <taxon>Agaricomycetes</taxon>
        <taxon>Agaricomycetidae</taxon>
        <taxon>Agaricales</taxon>
        <taxon>Marasmiineae</taxon>
        <taxon>Omphalotaceae</taxon>
        <taxon>Marasmiellus</taxon>
    </lineage>
</organism>
<feature type="region of interest" description="Disordered" evidence="4">
    <location>
        <begin position="1040"/>
        <end position="1061"/>
    </location>
</feature>
<dbReference type="SUPFAM" id="SSF50104">
    <property type="entry name" value="Translation proteins SH3-like domain"/>
    <property type="match status" value="1"/>
</dbReference>
<keyword evidence="3" id="KW-0687">Ribonucleoprotein</keyword>
<gene>
    <name evidence="5" type="ORF">VKT23_015215</name>
</gene>
<sequence length="1061" mass="118603">MVNPFIDDYAYESDDEYDAGIAPGLGGGQEGGSDDWYDEDDPDVHDEDCLRTLDSPPPSSSEPQARREALTERLMAQYVEKRAESHQGNELGAVEELDDTVLKTALYQKEQQIFWRVKCKAGGEMDLIFDIMRHSEELLGGMPVASPSSDHSLSPVQTSSHLSPAAHSLQMIRKYALTQDGEPKTIADELEKVLGAEMSVEWTRIIDVAGLEPGDDDVNAALSAVNAKASTFLPISVIQEADSSSFPPSTLPTVSKTPSPDNVSSSVGASTILSAFSVPTISGFIYIEGHCDDKWSHWLMQRSAVVKRSHSQIWIEPVACEDIGILLDTPVSSIQPMSWVRVKYGLYRGDIGLALSKQMRGGQRRFKVLLVPRLHRRTEGDRPPTPPPKPNHPLNTDPVPSEPVKRDTTPMPSQPVSQQSSGKRKRTSERPDQMLFHPSTFPDKLTKIAEDIYESNYADFRYGLVVKYYDSNSLSQQDLTMDTVTRRFFGLSRDPLLKQVRLPVPDDWMFFAEEQVTAIVGFPSTDGERVNLNLDLPRSTSLKNGVIVDAGVQSCTVQFWDYDEYAGEDTKTSIPVLNLRKRVRTGDSVEVVAGEGKGKQGLVVSGWLDTVEVMESMGSECFTVHVNSCRITARRNVSLVPWLGRHVAVVYGQYRGYSGIVVDVNPPRPHYTTVDISLANLGITVSVQHDFVVDSSSNQWLRMQFPLTDQQQAFRQPSWDAFRAPNLRSPPIDRFTGRYITQANLVQRQPPEPWINQRIIVIRGLIKGSGVVRHVERSYQCPSGLKILVEFEYISAEHGANPQYWRDYADIRDPRTGLPLHIIYPLKREQRYWEPLTRLKAVSVKNPYVKADWRPFTSSRPSTPLWSHEITDIFSTPGAGPSRTQDQPAERVFHWAVDPRLDQLSFFVAWKPKSGTGLAKVLAIPQSRFGKVQLNDGAGGWMVPPEEIHDLAAPIQPTTVKDSLLVVRGPYAGTTIRPAFSKYVQGRDKALIIGAVYEKWGTNAEAYEGRDIEVEPENCALVGSDPNKARFKAEIKELRDRYRQPADGKKTRKRAIKPRGG</sequence>
<dbReference type="InterPro" id="IPR008991">
    <property type="entry name" value="Translation_prot_SH3-like_sf"/>
</dbReference>
<evidence type="ECO:0000256" key="2">
    <source>
        <dbReference type="ARBA" id="ARBA00022980"/>
    </source>
</evidence>
<protein>
    <recommendedName>
        <fullName evidence="7">Chromatin elongation factor SPT5</fullName>
    </recommendedName>
</protein>
<evidence type="ECO:0008006" key="7">
    <source>
        <dbReference type="Google" id="ProtNLM"/>
    </source>
</evidence>
<reference evidence="5 6" key="1">
    <citation type="submission" date="2024-01" db="EMBL/GenBank/DDBJ databases">
        <title>A draft genome for the cacao thread blight pathogen Marasmiellus scandens.</title>
        <authorList>
            <person name="Baruah I.K."/>
            <person name="Leung J."/>
            <person name="Bukari Y."/>
            <person name="Amoako-Attah I."/>
            <person name="Meinhardt L.W."/>
            <person name="Bailey B.A."/>
            <person name="Cohen S.P."/>
        </authorList>
    </citation>
    <scope>NUCLEOTIDE SEQUENCE [LARGE SCALE GENOMIC DNA]</scope>
    <source>
        <strain evidence="5 6">GH-19</strain>
    </source>
</reference>
<dbReference type="Proteomes" id="UP001498398">
    <property type="component" value="Unassembled WGS sequence"/>
</dbReference>
<dbReference type="PROSITE" id="PS01108">
    <property type="entry name" value="RIBOSOMAL_L24"/>
    <property type="match status" value="1"/>
</dbReference>
<evidence type="ECO:0000256" key="3">
    <source>
        <dbReference type="ARBA" id="ARBA00023274"/>
    </source>
</evidence>
<evidence type="ECO:0000313" key="5">
    <source>
        <dbReference type="EMBL" id="KAK7444537.1"/>
    </source>
</evidence>
<feature type="compositionally biased region" description="Basic and acidic residues" evidence="4">
    <location>
        <begin position="1040"/>
        <end position="1049"/>
    </location>
</feature>
<dbReference type="InterPro" id="IPR039659">
    <property type="entry name" value="SPT5"/>
</dbReference>
<feature type="region of interest" description="Disordered" evidence="4">
    <location>
        <begin position="14"/>
        <end position="66"/>
    </location>
</feature>
<feature type="compositionally biased region" description="Basic residues" evidence="4">
    <location>
        <begin position="1050"/>
        <end position="1061"/>
    </location>
</feature>
<evidence type="ECO:0000256" key="4">
    <source>
        <dbReference type="SAM" id="MobiDB-lite"/>
    </source>
</evidence>
<dbReference type="InterPro" id="IPR014722">
    <property type="entry name" value="Rib_uL2_dom2"/>
</dbReference>
<dbReference type="PANTHER" id="PTHR11125:SF7">
    <property type="entry name" value="TRANSCRIPTION ELONGATION FACTOR SPT5"/>
    <property type="match status" value="1"/>
</dbReference>
<dbReference type="CDD" id="cd06089">
    <property type="entry name" value="KOW_RPL26"/>
    <property type="match status" value="1"/>
</dbReference>
<keyword evidence="2" id="KW-0689">Ribosomal protein</keyword>
<feature type="region of interest" description="Disordered" evidence="4">
    <location>
        <begin position="373"/>
        <end position="439"/>
    </location>
</feature>
<dbReference type="InterPro" id="IPR005825">
    <property type="entry name" value="Ribosomal_uL24_CS"/>
</dbReference>